<protein>
    <recommendedName>
        <fullName evidence="5">NmrA-like domain-containing protein</fullName>
    </recommendedName>
</protein>
<comment type="similarity">
    <text evidence="2">Belongs to the fgaFS/easG family.</text>
</comment>
<keyword evidence="3" id="KW-0017">Alkaloid metabolism</keyword>
<dbReference type="SUPFAM" id="SSF51735">
    <property type="entry name" value="NAD(P)-binding Rossmann-fold domains"/>
    <property type="match status" value="1"/>
</dbReference>
<dbReference type="GeneID" id="25286899"/>
<gene>
    <name evidence="6" type="ORF">A1O9_12004</name>
</gene>
<proteinExistence type="inferred from homology"/>
<reference evidence="6 7" key="1">
    <citation type="submission" date="2013-03" db="EMBL/GenBank/DDBJ databases">
        <title>The Genome Sequence of Exophiala aquamarina CBS 119918.</title>
        <authorList>
            <consortium name="The Broad Institute Genomics Platform"/>
            <person name="Cuomo C."/>
            <person name="de Hoog S."/>
            <person name="Gorbushina A."/>
            <person name="Walker B."/>
            <person name="Young S.K."/>
            <person name="Zeng Q."/>
            <person name="Gargeya S."/>
            <person name="Fitzgerald M."/>
            <person name="Haas B."/>
            <person name="Abouelleil A."/>
            <person name="Allen A.W."/>
            <person name="Alvarado L."/>
            <person name="Arachchi H.M."/>
            <person name="Berlin A.M."/>
            <person name="Chapman S.B."/>
            <person name="Gainer-Dewar J."/>
            <person name="Goldberg J."/>
            <person name="Griggs A."/>
            <person name="Gujja S."/>
            <person name="Hansen M."/>
            <person name="Howarth C."/>
            <person name="Imamovic A."/>
            <person name="Ireland A."/>
            <person name="Larimer J."/>
            <person name="McCowan C."/>
            <person name="Murphy C."/>
            <person name="Pearson M."/>
            <person name="Poon T.W."/>
            <person name="Priest M."/>
            <person name="Roberts A."/>
            <person name="Saif S."/>
            <person name="Shea T."/>
            <person name="Sisk P."/>
            <person name="Sykes S."/>
            <person name="Wortman J."/>
            <person name="Nusbaum C."/>
            <person name="Birren B."/>
        </authorList>
    </citation>
    <scope>NUCLEOTIDE SEQUENCE [LARGE SCALE GENOMIC DNA]</scope>
    <source>
        <strain evidence="6 7">CBS 119918</strain>
    </source>
</reference>
<sequence>MTILVTGGKGKTSSELSALLEARKLSYLVASRSPSKDGPSQHVRFDWLDHSTYDLPFDASADPITAVYLVAPEVIDSFTPMKAFIDHARRKGVKRFVLLSATVIPKGGPAYGKVHEYLETIGVEYGVVRPSWFMGMSSFSCRQVRFREGFVCSATQDGKVPFVAASDIAAVAFHLLTDETPHDTEYFIRGPELLSYEEVAQIISEAIGKPMKHERLSFEELKTKFISFGMPQDFATVLAGFDEQIAKGSEAELDDAVLKVTGRPPKSFREFALENRDNWI</sequence>
<dbReference type="Gene3D" id="3.40.50.720">
    <property type="entry name" value="NAD(P)-binding Rossmann-like Domain"/>
    <property type="match status" value="1"/>
</dbReference>
<evidence type="ECO:0000256" key="1">
    <source>
        <dbReference type="ARBA" id="ARBA00005107"/>
    </source>
</evidence>
<name>A0A072NVW5_9EURO</name>
<dbReference type="EMBL" id="AMGV01000020">
    <property type="protein sequence ID" value="KEF52014.1"/>
    <property type="molecule type" value="Genomic_DNA"/>
</dbReference>
<evidence type="ECO:0000256" key="2">
    <source>
        <dbReference type="ARBA" id="ARBA00005372"/>
    </source>
</evidence>
<dbReference type="NCBIfam" id="TIGR03649">
    <property type="entry name" value="ergot_EASG"/>
    <property type="match status" value="1"/>
</dbReference>
<dbReference type="RefSeq" id="XP_013254604.1">
    <property type="nucleotide sequence ID" value="XM_013399150.1"/>
</dbReference>
<feature type="domain" description="NmrA-like" evidence="5">
    <location>
        <begin position="79"/>
        <end position="248"/>
    </location>
</feature>
<keyword evidence="4" id="KW-0560">Oxidoreductase</keyword>
<dbReference type="UniPathway" id="UPA00327"/>
<dbReference type="PANTHER" id="PTHR43162">
    <property type="match status" value="1"/>
</dbReference>
<dbReference type="OrthoDB" id="9997102at2759"/>
<dbReference type="PANTHER" id="PTHR43162:SF1">
    <property type="entry name" value="PRESTALK A DIFFERENTIATION PROTEIN A"/>
    <property type="match status" value="1"/>
</dbReference>
<dbReference type="STRING" id="1182545.A0A072NVW5"/>
<dbReference type="AlphaFoldDB" id="A0A072NVW5"/>
<keyword evidence="7" id="KW-1185">Reference proteome</keyword>
<evidence type="ECO:0000256" key="3">
    <source>
        <dbReference type="ARBA" id="ARBA00022589"/>
    </source>
</evidence>
<dbReference type="VEuPathDB" id="FungiDB:A1O9_12004"/>
<evidence type="ECO:0000313" key="6">
    <source>
        <dbReference type="EMBL" id="KEF52014.1"/>
    </source>
</evidence>
<dbReference type="InterPro" id="IPR019901">
    <property type="entry name" value="Ergot_alkaloid_biosynthesis"/>
</dbReference>
<comment type="pathway">
    <text evidence="1">Alkaloid biosynthesis; ergot alkaloid biosynthesis.</text>
</comment>
<organism evidence="6 7">
    <name type="scientific">Exophiala aquamarina CBS 119918</name>
    <dbReference type="NCBI Taxonomy" id="1182545"/>
    <lineage>
        <taxon>Eukaryota</taxon>
        <taxon>Fungi</taxon>
        <taxon>Dikarya</taxon>
        <taxon>Ascomycota</taxon>
        <taxon>Pezizomycotina</taxon>
        <taxon>Eurotiomycetes</taxon>
        <taxon>Chaetothyriomycetidae</taxon>
        <taxon>Chaetothyriales</taxon>
        <taxon>Herpotrichiellaceae</taxon>
        <taxon>Exophiala</taxon>
    </lineage>
</organism>
<evidence type="ECO:0000256" key="4">
    <source>
        <dbReference type="ARBA" id="ARBA00023002"/>
    </source>
</evidence>
<dbReference type="InterPro" id="IPR036291">
    <property type="entry name" value="NAD(P)-bd_dom_sf"/>
</dbReference>
<dbReference type="GO" id="GO:0035835">
    <property type="term" value="P:indole alkaloid biosynthetic process"/>
    <property type="evidence" value="ECO:0007669"/>
    <property type="project" value="UniProtKB-UniPathway"/>
</dbReference>
<comment type="caution">
    <text evidence="6">The sequence shown here is derived from an EMBL/GenBank/DDBJ whole genome shotgun (WGS) entry which is preliminary data.</text>
</comment>
<dbReference type="Pfam" id="PF05368">
    <property type="entry name" value="NmrA"/>
    <property type="match status" value="1"/>
</dbReference>
<evidence type="ECO:0000313" key="7">
    <source>
        <dbReference type="Proteomes" id="UP000027920"/>
    </source>
</evidence>
<dbReference type="GO" id="GO:0016491">
    <property type="term" value="F:oxidoreductase activity"/>
    <property type="evidence" value="ECO:0007669"/>
    <property type="project" value="UniProtKB-KW"/>
</dbReference>
<evidence type="ECO:0000259" key="5">
    <source>
        <dbReference type="Pfam" id="PF05368"/>
    </source>
</evidence>
<dbReference type="InterPro" id="IPR008030">
    <property type="entry name" value="NmrA-like"/>
</dbReference>
<dbReference type="InterPro" id="IPR051604">
    <property type="entry name" value="Ergot_Alk_Oxidoreductase"/>
</dbReference>
<dbReference type="Gene3D" id="3.90.25.10">
    <property type="entry name" value="UDP-galactose 4-epimerase, domain 1"/>
    <property type="match status" value="1"/>
</dbReference>
<dbReference type="Proteomes" id="UP000027920">
    <property type="component" value="Unassembled WGS sequence"/>
</dbReference>
<dbReference type="HOGENOM" id="CLU_007383_10_6_1"/>
<accession>A0A072NVW5</accession>